<dbReference type="Pfam" id="PF20671">
    <property type="entry name" value="COG3_C"/>
    <property type="match status" value="1"/>
</dbReference>
<dbReference type="EMBL" id="LDAU01000076">
    <property type="protein sequence ID" value="KRX08001.1"/>
    <property type="molecule type" value="Genomic_DNA"/>
</dbReference>
<organism evidence="2 3">
    <name type="scientific">Pseudocohnilembus persalinus</name>
    <name type="common">Ciliate</name>
    <dbReference type="NCBI Taxonomy" id="266149"/>
    <lineage>
        <taxon>Eukaryota</taxon>
        <taxon>Sar</taxon>
        <taxon>Alveolata</taxon>
        <taxon>Ciliophora</taxon>
        <taxon>Intramacronucleata</taxon>
        <taxon>Oligohymenophorea</taxon>
        <taxon>Scuticociliatia</taxon>
        <taxon>Philasterida</taxon>
        <taxon>Pseudocohnilembidae</taxon>
        <taxon>Pseudocohnilembus</taxon>
    </lineage>
</organism>
<dbReference type="Proteomes" id="UP000054937">
    <property type="component" value="Unassembled WGS sequence"/>
</dbReference>
<dbReference type="InParanoid" id="A0A0V0R0M2"/>
<dbReference type="Gene3D" id="2.60.120.10">
    <property type="entry name" value="Jelly Rolls"/>
    <property type="match status" value="1"/>
</dbReference>
<sequence length="324" mass="38439">MSNKDPDIQQIYTDVFINYLTQDCMNKLIQQAQNFITEKVTNFDTNQYIKKSQLIIHEYKESPIQNQNKTHKYHNQQNEYFPPTLGTVEALKLFNDRLPTQSFQNIACEIINSCMRQLVQVAEKYKEKFDAFLFLAKNLILLSETVLSLKLDFVKKEQEIDFSDTKNQFKNILSGTEVNKNQIFKYKCHKTLYKGDQFGDATQYFQGPFIAEQDSEILILDKYNFKQIFREKINLTLKFQDILANRYKFLQNNQLLNACYYFKKISLMKGEILYKYKEPAWDIYIVEQGTLQLYTKQNFKEKQQLSGVIKQTVKEIEYCLVKQG</sequence>
<evidence type="ECO:0000313" key="2">
    <source>
        <dbReference type="EMBL" id="KRX08001.1"/>
    </source>
</evidence>
<dbReference type="InterPro" id="IPR014710">
    <property type="entry name" value="RmlC-like_jellyroll"/>
</dbReference>
<dbReference type="GO" id="GO:0016020">
    <property type="term" value="C:membrane"/>
    <property type="evidence" value="ECO:0007669"/>
    <property type="project" value="InterPro"/>
</dbReference>
<dbReference type="GO" id="GO:0006886">
    <property type="term" value="P:intracellular protein transport"/>
    <property type="evidence" value="ECO:0007669"/>
    <property type="project" value="InterPro"/>
</dbReference>
<dbReference type="GO" id="GO:0005801">
    <property type="term" value="C:cis-Golgi network"/>
    <property type="evidence" value="ECO:0007669"/>
    <property type="project" value="InterPro"/>
</dbReference>
<dbReference type="InterPro" id="IPR007265">
    <property type="entry name" value="COG_su3"/>
</dbReference>
<evidence type="ECO:0000313" key="3">
    <source>
        <dbReference type="Proteomes" id="UP000054937"/>
    </source>
</evidence>
<dbReference type="AlphaFoldDB" id="A0A0V0R0M2"/>
<dbReference type="PANTHER" id="PTHR13302">
    <property type="entry name" value="CONSERVED OLIGOMERIC GOLGI COMPLEX COMPONENT 3"/>
    <property type="match status" value="1"/>
</dbReference>
<keyword evidence="3" id="KW-1185">Reference proteome</keyword>
<name>A0A0V0R0M2_PSEPJ</name>
<dbReference type="OrthoDB" id="296793at2759"/>
<protein>
    <submittedName>
        <fullName evidence="2">Cyclic nucleotide-binding protein</fullName>
    </submittedName>
</protein>
<dbReference type="InterPro" id="IPR018490">
    <property type="entry name" value="cNMP-bd_dom_sf"/>
</dbReference>
<dbReference type="PANTHER" id="PTHR13302:SF8">
    <property type="entry name" value="CONSERVED OLIGOMERIC GOLGI COMPLEX SUBUNIT 3"/>
    <property type="match status" value="1"/>
</dbReference>
<dbReference type="GO" id="GO:0007030">
    <property type="term" value="P:Golgi organization"/>
    <property type="evidence" value="ECO:0007669"/>
    <property type="project" value="TreeGrafter"/>
</dbReference>
<dbReference type="GO" id="GO:0017119">
    <property type="term" value="C:Golgi transport complex"/>
    <property type="evidence" value="ECO:0007669"/>
    <property type="project" value="TreeGrafter"/>
</dbReference>
<dbReference type="SUPFAM" id="SSF51206">
    <property type="entry name" value="cAMP-binding domain-like"/>
    <property type="match status" value="2"/>
</dbReference>
<proteinExistence type="predicted"/>
<comment type="caution">
    <text evidence="2">The sequence shown here is derived from an EMBL/GenBank/DDBJ whole genome shotgun (WGS) entry which is preliminary data.</text>
</comment>
<reference evidence="2 3" key="1">
    <citation type="journal article" date="2015" name="Sci. Rep.">
        <title>Genome of the facultative scuticociliatosis pathogen Pseudocohnilembus persalinus provides insight into its virulence through horizontal gene transfer.</title>
        <authorList>
            <person name="Xiong J."/>
            <person name="Wang G."/>
            <person name="Cheng J."/>
            <person name="Tian M."/>
            <person name="Pan X."/>
            <person name="Warren A."/>
            <person name="Jiang C."/>
            <person name="Yuan D."/>
            <person name="Miao W."/>
        </authorList>
    </citation>
    <scope>NUCLEOTIDE SEQUENCE [LARGE SCALE GENOMIC DNA]</scope>
    <source>
        <strain evidence="2">36N120E</strain>
    </source>
</reference>
<dbReference type="GO" id="GO:0006891">
    <property type="term" value="P:intra-Golgi vesicle-mediated transport"/>
    <property type="evidence" value="ECO:0007669"/>
    <property type="project" value="TreeGrafter"/>
</dbReference>
<gene>
    <name evidence="2" type="ORF">PPERSA_06179</name>
</gene>
<feature type="domain" description="Conserved oligomeric Golgi complex subunit 3 C-terminal" evidence="1">
    <location>
        <begin position="5"/>
        <end position="164"/>
    </location>
</feature>
<evidence type="ECO:0000259" key="1">
    <source>
        <dbReference type="Pfam" id="PF20671"/>
    </source>
</evidence>
<accession>A0A0V0R0M2</accession>
<dbReference type="InterPro" id="IPR048685">
    <property type="entry name" value="COG3_C"/>
</dbReference>